<accession>A0AAF0YPL4</accession>
<reference evidence="2" key="2">
    <citation type="submission" date="2023-10" db="EMBL/GenBank/DDBJ databases">
        <authorList>
            <person name="Choi B."/>
        </authorList>
    </citation>
    <scope>NUCLEOTIDE SEQUENCE</scope>
    <source>
        <strain evidence="2">UMB0763</strain>
    </source>
</reference>
<organism evidence="2 3">
    <name type="scientific">Corynebacterium pyruviciproducens</name>
    <dbReference type="NCBI Taxonomy" id="598660"/>
    <lineage>
        <taxon>Bacteria</taxon>
        <taxon>Bacillati</taxon>
        <taxon>Actinomycetota</taxon>
        <taxon>Actinomycetes</taxon>
        <taxon>Mycobacteriales</taxon>
        <taxon>Corynebacteriaceae</taxon>
        <taxon>Corynebacterium</taxon>
    </lineage>
</organism>
<dbReference type="AlphaFoldDB" id="A0AAF0YPL4"/>
<reference evidence="2" key="1">
    <citation type="submission" date="2017-12" db="EMBL/GenBank/DDBJ databases">
        <authorList>
            <person name="Thomas-White K."/>
            <person name="Wolfe A.J."/>
        </authorList>
    </citation>
    <scope>NUCLEOTIDE SEQUENCE</scope>
    <source>
        <strain evidence="2">UMB0763</strain>
    </source>
</reference>
<feature type="region of interest" description="Disordered" evidence="1">
    <location>
        <begin position="45"/>
        <end position="66"/>
    </location>
</feature>
<feature type="compositionally biased region" description="Basic and acidic residues" evidence="1">
    <location>
        <begin position="47"/>
        <end position="66"/>
    </location>
</feature>
<dbReference type="EMBL" id="CP136958">
    <property type="protein sequence ID" value="WOT01082.1"/>
    <property type="molecule type" value="Genomic_DNA"/>
</dbReference>
<protein>
    <submittedName>
        <fullName evidence="2">Uncharacterized protein</fullName>
    </submittedName>
</protein>
<dbReference type="KEGG" id="cpyr:CYJ47_07190"/>
<sequence length="66" mass="6921">MDLSTTLNIVKSIVKALKGIANGDIDFENLSSGLDKLSSMFDSVEGSSEKEGAEKVAETKDAISGK</sequence>
<evidence type="ECO:0000256" key="1">
    <source>
        <dbReference type="SAM" id="MobiDB-lite"/>
    </source>
</evidence>
<name>A0AAF0YPL4_9CORY</name>
<evidence type="ECO:0000313" key="3">
    <source>
        <dbReference type="Proteomes" id="UP000234560"/>
    </source>
</evidence>
<gene>
    <name evidence="2" type="ORF">CYJ47_07190</name>
</gene>
<dbReference type="Proteomes" id="UP000234560">
    <property type="component" value="Chromosome"/>
</dbReference>
<proteinExistence type="predicted"/>
<evidence type="ECO:0000313" key="2">
    <source>
        <dbReference type="EMBL" id="WOT01082.1"/>
    </source>
</evidence>
<dbReference type="RefSeq" id="WP_016457329.1">
    <property type="nucleotide sequence ID" value="NZ_CAMIHY010000088.1"/>
</dbReference>